<keyword evidence="11" id="KW-1185">Reference proteome</keyword>
<dbReference type="InterPro" id="IPR013130">
    <property type="entry name" value="Fe3_Rdtase_TM_dom"/>
</dbReference>
<dbReference type="InterPro" id="IPR022837">
    <property type="entry name" value="MsrQ-like"/>
</dbReference>
<evidence type="ECO:0000256" key="8">
    <source>
        <dbReference type="HAMAP-Rule" id="MF_01207"/>
    </source>
</evidence>
<name>A0A4Z0FD43_9GAMM</name>
<reference evidence="10 11" key="1">
    <citation type="journal article" date="2019" name="ISME J.">
        <title>Candidatus Macondimonas diazotrophica, a novel gammaproteobacterial genus dominating crude-oil-contaminated coastal sediments.</title>
        <authorList>
            <person name="Karthikeyan S."/>
            <person name="Konstantinidis K."/>
        </authorList>
    </citation>
    <scope>NUCLEOTIDE SEQUENCE [LARGE SCALE GENOMIC DNA]</scope>
    <source>
        <strain evidence="10 11">KTK01</strain>
    </source>
</reference>
<keyword evidence="8" id="KW-0479">Metal-binding</keyword>
<comment type="function">
    <text evidence="8">Part of the MsrPQ system that repairs oxidized periplasmic proteins containing methionine sulfoxide residues (Met-O), using respiratory chain electrons. Thus protects these proteins from oxidative-stress damage caused by reactive species of oxygen and chlorine generated by the host defense mechanisms. MsrPQ is essential for the maintenance of envelope integrity under bleach stress, rescuing a wide series of structurally unrelated periplasmic proteins from methionine oxidation. MsrQ provides electrons for reduction to the reductase catalytic subunit MsrP, using the quinone pool of the respiratory chain.</text>
</comment>
<keyword evidence="8" id="KW-0285">Flavoprotein</keyword>
<dbReference type="HAMAP" id="MF_01207">
    <property type="entry name" value="MsrQ"/>
    <property type="match status" value="1"/>
</dbReference>
<dbReference type="AlphaFoldDB" id="A0A4Z0FD43"/>
<dbReference type="OrthoDB" id="9788328at2"/>
<dbReference type="EMBL" id="SRIO01000002">
    <property type="protein sequence ID" value="TFZ83922.1"/>
    <property type="molecule type" value="Genomic_DNA"/>
</dbReference>
<evidence type="ECO:0000256" key="5">
    <source>
        <dbReference type="ARBA" id="ARBA00022989"/>
    </source>
</evidence>
<dbReference type="PANTHER" id="PTHR36964:SF1">
    <property type="entry name" value="PROTEIN-METHIONINE-SULFOXIDE REDUCTASE HEME-BINDING SUBUNIT MSRQ"/>
    <property type="match status" value="1"/>
</dbReference>
<dbReference type="Proteomes" id="UP000297890">
    <property type="component" value="Unassembled WGS sequence"/>
</dbReference>
<feature type="transmembrane region" description="Helical" evidence="8">
    <location>
        <begin position="34"/>
        <end position="51"/>
    </location>
</feature>
<evidence type="ECO:0000256" key="3">
    <source>
        <dbReference type="ARBA" id="ARBA00022617"/>
    </source>
</evidence>
<gene>
    <name evidence="8" type="primary">msrQ</name>
    <name evidence="10" type="ORF">E4680_02330</name>
</gene>
<dbReference type="GO" id="GO:0030091">
    <property type="term" value="P:protein repair"/>
    <property type="evidence" value="ECO:0007669"/>
    <property type="project" value="UniProtKB-UniRule"/>
</dbReference>
<evidence type="ECO:0000313" key="10">
    <source>
        <dbReference type="EMBL" id="TFZ83922.1"/>
    </source>
</evidence>
<keyword evidence="7 8" id="KW-0472">Membrane</keyword>
<evidence type="ECO:0000256" key="7">
    <source>
        <dbReference type="ARBA" id="ARBA00023136"/>
    </source>
</evidence>
<keyword evidence="8" id="KW-1003">Cell membrane</keyword>
<evidence type="ECO:0000256" key="1">
    <source>
        <dbReference type="ARBA" id="ARBA00004141"/>
    </source>
</evidence>
<comment type="caution">
    <text evidence="10">The sequence shown here is derived from an EMBL/GenBank/DDBJ whole genome shotgun (WGS) entry which is preliminary data.</text>
</comment>
<sequence length="200" mass="22549">MLHLAVIGLMTFPALQIGFGLTRGSVGPDPVEALMLASGIWTLRLLLLTLAMTPLQRWTHWRWPIVIRRDLGLGAFAYGLAHLLVFVIFDQNLELKAAWREVIEHPAVWLGMLALMLMLPLAITSTQGWITRLGAHWKRLHRLIYPAAILAVLHFAFQVKSDLREPIIHAALLVALFILRLPRPPHRNRGTPTPNHTTIS</sequence>
<keyword evidence="5 8" id="KW-1133">Transmembrane helix</keyword>
<keyword evidence="3 8" id="KW-0349">Heme</keyword>
<feature type="transmembrane region" description="Helical" evidence="8">
    <location>
        <begin position="166"/>
        <end position="182"/>
    </location>
</feature>
<evidence type="ECO:0000256" key="6">
    <source>
        <dbReference type="ARBA" id="ARBA00023004"/>
    </source>
</evidence>
<keyword evidence="8" id="KW-0249">Electron transport</keyword>
<comment type="cofactor">
    <cofactor evidence="8">
        <name>FMN</name>
        <dbReference type="ChEBI" id="CHEBI:58210"/>
    </cofactor>
    <text evidence="8">Binds 1 FMN per subunit.</text>
</comment>
<comment type="cofactor">
    <cofactor evidence="8">
        <name>heme b</name>
        <dbReference type="ChEBI" id="CHEBI:60344"/>
    </cofactor>
    <text evidence="8">Binds 1 heme b (iron(II)-protoporphyrin IX) group per subunit.</text>
</comment>
<dbReference type="GO" id="GO:0010181">
    <property type="term" value="F:FMN binding"/>
    <property type="evidence" value="ECO:0007669"/>
    <property type="project" value="UniProtKB-UniRule"/>
</dbReference>
<comment type="caution">
    <text evidence="8">Lacks conserved residue(s) required for the propagation of feature annotation.</text>
</comment>
<dbReference type="GO" id="GO:0016679">
    <property type="term" value="F:oxidoreductase activity, acting on diphenols and related substances as donors"/>
    <property type="evidence" value="ECO:0007669"/>
    <property type="project" value="TreeGrafter"/>
</dbReference>
<organism evidence="10 11">
    <name type="scientific">Candidatus Macondimonas diazotrophica</name>
    <dbReference type="NCBI Taxonomy" id="2305248"/>
    <lineage>
        <taxon>Bacteria</taxon>
        <taxon>Pseudomonadati</taxon>
        <taxon>Pseudomonadota</taxon>
        <taxon>Gammaproteobacteria</taxon>
        <taxon>Chromatiales</taxon>
        <taxon>Ectothiorhodospiraceae</taxon>
        <taxon>Candidatus Macondimonas</taxon>
    </lineage>
</organism>
<comment type="subunit">
    <text evidence="8">Heterodimer of a catalytic subunit (MsrP) and a heme-binding subunit (MsrQ).</text>
</comment>
<keyword evidence="2 8" id="KW-0813">Transport</keyword>
<dbReference type="PANTHER" id="PTHR36964">
    <property type="entry name" value="PROTEIN-METHIONINE-SULFOXIDE REDUCTASE HEME-BINDING SUBUNIT MSRQ"/>
    <property type="match status" value="1"/>
</dbReference>
<dbReference type="GO" id="GO:0046872">
    <property type="term" value="F:metal ion binding"/>
    <property type="evidence" value="ECO:0007669"/>
    <property type="project" value="UniProtKB-KW"/>
</dbReference>
<accession>A0A4Z0FD43</accession>
<keyword evidence="4 8" id="KW-0812">Transmembrane</keyword>
<feature type="transmembrane region" description="Helical" evidence="8">
    <location>
        <begin position="143"/>
        <end position="160"/>
    </location>
</feature>
<evidence type="ECO:0000256" key="2">
    <source>
        <dbReference type="ARBA" id="ARBA00022448"/>
    </source>
</evidence>
<proteinExistence type="inferred from homology"/>
<evidence type="ECO:0000256" key="4">
    <source>
        <dbReference type="ARBA" id="ARBA00022692"/>
    </source>
</evidence>
<keyword evidence="6 8" id="KW-0408">Iron</keyword>
<feature type="transmembrane region" description="Helical" evidence="8">
    <location>
        <begin position="109"/>
        <end position="131"/>
    </location>
</feature>
<evidence type="ECO:0000259" key="9">
    <source>
        <dbReference type="Pfam" id="PF01794"/>
    </source>
</evidence>
<feature type="domain" description="Ferric oxidoreductase" evidence="9">
    <location>
        <begin position="39"/>
        <end position="152"/>
    </location>
</feature>
<dbReference type="GO" id="GO:0020037">
    <property type="term" value="F:heme binding"/>
    <property type="evidence" value="ECO:0007669"/>
    <property type="project" value="UniProtKB-UniRule"/>
</dbReference>
<comment type="similarity">
    <text evidence="8">Belongs to the MsrQ family.</text>
</comment>
<feature type="transmembrane region" description="Helical" evidence="8">
    <location>
        <begin position="71"/>
        <end position="89"/>
    </location>
</feature>
<comment type="subcellular location">
    <subcellularLocation>
        <location evidence="8">Cell membrane</location>
        <topology evidence="8">Multi-pass membrane protein</topology>
    </subcellularLocation>
    <subcellularLocation>
        <location evidence="1">Membrane</location>
        <topology evidence="1">Multi-pass membrane protein</topology>
    </subcellularLocation>
</comment>
<dbReference type="GO" id="GO:0005886">
    <property type="term" value="C:plasma membrane"/>
    <property type="evidence" value="ECO:0007669"/>
    <property type="project" value="UniProtKB-SubCell"/>
</dbReference>
<dbReference type="Pfam" id="PF01794">
    <property type="entry name" value="Ferric_reduct"/>
    <property type="match status" value="1"/>
</dbReference>
<keyword evidence="8" id="KW-0288">FMN</keyword>
<protein>
    <recommendedName>
        <fullName evidence="8">Protein-methionine-sulfoxide reductase heme-binding subunit MsrQ</fullName>
    </recommendedName>
    <alternativeName>
        <fullName evidence="8">Flavocytochrome MsrQ</fullName>
    </alternativeName>
</protein>
<evidence type="ECO:0000313" key="11">
    <source>
        <dbReference type="Proteomes" id="UP000297890"/>
    </source>
</evidence>
<dbReference type="GO" id="GO:0009055">
    <property type="term" value="F:electron transfer activity"/>
    <property type="evidence" value="ECO:0007669"/>
    <property type="project" value="UniProtKB-UniRule"/>
</dbReference>